<dbReference type="NCBIfam" id="TIGR01470">
    <property type="entry name" value="cysG_Nterm"/>
    <property type="match status" value="1"/>
</dbReference>
<evidence type="ECO:0000256" key="1">
    <source>
        <dbReference type="ARBA" id="ARBA00005010"/>
    </source>
</evidence>
<dbReference type="GO" id="GO:0043115">
    <property type="term" value="F:precorrin-2 dehydrogenase activity"/>
    <property type="evidence" value="ECO:0007669"/>
    <property type="project" value="UniProtKB-EC"/>
</dbReference>
<dbReference type="OrthoDB" id="9773765at2"/>
<dbReference type="PANTHER" id="PTHR35330">
    <property type="entry name" value="SIROHEME BIOSYNTHESIS PROTEIN MET8"/>
    <property type="match status" value="1"/>
</dbReference>
<dbReference type="AlphaFoldDB" id="A0A2M9XHT2"/>
<gene>
    <name evidence="7" type="ORF">CH357_01470</name>
</gene>
<sequence>MNKLLPVFIKLENKKVLVVGGGNVALEKLQHLKDTGCALTVISKEFKSETANLLSSIKDTKIETREVNVSDLDGFDLVYSATNDRQTNRDLVEYAKQKKIWINCADDPSLCDFYSSAYFDRGPIRVAVSTQGGFAGLAGTIRTILEEVLPKDHDQELENLLEIRNLTKSKLGDPEKRKAALKFLLGEFKEKYLSTDTKS</sequence>
<keyword evidence="4" id="KW-0520">NAD</keyword>
<dbReference type="RefSeq" id="WP_100704995.1">
    <property type="nucleotide sequence ID" value="NZ_NPDL01000004.1"/>
</dbReference>
<evidence type="ECO:0000313" key="7">
    <source>
        <dbReference type="EMBL" id="PJZ27248.1"/>
    </source>
</evidence>
<dbReference type="InterPro" id="IPR036291">
    <property type="entry name" value="NAD(P)-bd_dom_sf"/>
</dbReference>
<keyword evidence="8" id="KW-1185">Reference proteome</keyword>
<organism evidence="7 8">
    <name type="scientific">Leptospira hartskeerlii</name>
    <dbReference type="NCBI Taxonomy" id="2023177"/>
    <lineage>
        <taxon>Bacteria</taxon>
        <taxon>Pseudomonadati</taxon>
        <taxon>Spirochaetota</taxon>
        <taxon>Spirochaetia</taxon>
        <taxon>Leptospirales</taxon>
        <taxon>Leptospiraceae</taxon>
        <taxon>Leptospira</taxon>
    </lineage>
</organism>
<dbReference type="Gene3D" id="3.30.160.110">
    <property type="entry name" value="Siroheme synthase, domain 2"/>
    <property type="match status" value="1"/>
</dbReference>
<evidence type="ECO:0000256" key="4">
    <source>
        <dbReference type="ARBA" id="ARBA00023027"/>
    </source>
</evidence>
<keyword evidence="5" id="KW-0627">Porphyrin biosynthesis</keyword>
<comment type="catalytic activity">
    <reaction evidence="6">
        <text>precorrin-2 + NAD(+) = sirohydrochlorin + NADH + 2 H(+)</text>
        <dbReference type="Rhea" id="RHEA:15613"/>
        <dbReference type="ChEBI" id="CHEBI:15378"/>
        <dbReference type="ChEBI" id="CHEBI:57540"/>
        <dbReference type="ChEBI" id="CHEBI:57945"/>
        <dbReference type="ChEBI" id="CHEBI:58351"/>
        <dbReference type="ChEBI" id="CHEBI:58827"/>
        <dbReference type="EC" id="1.3.1.76"/>
    </reaction>
</comment>
<comment type="caution">
    <text evidence="7">The sequence shown here is derived from an EMBL/GenBank/DDBJ whole genome shotgun (WGS) entry which is preliminary data.</text>
</comment>
<dbReference type="Proteomes" id="UP000232196">
    <property type="component" value="Unassembled WGS sequence"/>
</dbReference>
<dbReference type="InterPro" id="IPR028161">
    <property type="entry name" value="Met8-like"/>
</dbReference>
<dbReference type="UniPathway" id="UPA00262">
    <property type="reaction ID" value="UER00222"/>
</dbReference>
<evidence type="ECO:0000256" key="3">
    <source>
        <dbReference type="ARBA" id="ARBA00023002"/>
    </source>
</evidence>
<accession>A0A2M9XHT2</accession>
<name>A0A2M9XHT2_9LEPT</name>
<keyword evidence="3" id="KW-0560">Oxidoreductase</keyword>
<dbReference type="Pfam" id="PF13241">
    <property type="entry name" value="NAD_binding_7"/>
    <property type="match status" value="1"/>
</dbReference>
<dbReference type="GO" id="GO:0019354">
    <property type="term" value="P:siroheme biosynthetic process"/>
    <property type="evidence" value="ECO:0007669"/>
    <property type="project" value="UniProtKB-UniPathway"/>
</dbReference>
<evidence type="ECO:0000256" key="5">
    <source>
        <dbReference type="ARBA" id="ARBA00023244"/>
    </source>
</evidence>
<dbReference type="SUPFAM" id="SSF75615">
    <property type="entry name" value="Siroheme synthase middle domains-like"/>
    <property type="match status" value="1"/>
</dbReference>
<dbReference type="EMBL" id="NPDN01000001">
    <property type="protein sequence ID" value="PJZ27248.1"/>
    <property type="molecule type" value="Genomic_DNA"/>
</dbReference>
<evidence type="ECO:0000256" key="2">
    <source>
        <dbReference type="ARBA" id="ARBA00012400"/>
    </source>
</evidence>
<reference evidence="7 8" key="1">
    <citation type="submission" date="2017-07" db="EMBL/GenBank/DDBJ databases">
        <title>Leptospira spp. isolated from tropical soils.</title>
        <authorList>
            <person name="Thibeaux R."/>
            <person name="Iraola G."/>
            <person name="Ferres I."/>
            <person name="Bierque E."/>
            <person name="Girault D."/>
            <person name="Soupe-Gilbert M.-E."/>
            <person name="Picardeau M."/>
            <person name="Goarant C."/>
        </authorList>
    </citation>
    <scope>NUCLEOTIDE SEQUENCE [LARGE SCALE GENOMIC DNA]</scope>
    <source>
        <strain evidence="7 8">MCA1-C-A1</strain>
    </source>
</reference>
<dbReference type="InterPro" id="IPR006367">
    <property type="entry name" value="Sirohaem_synthase_N"/>
</dbReference>
<proteinExistence type="predicted"/>
<dbReference type="SUPFAM" id="SSF51735">
    <property type="entry name" value="NAD(P)-binding Rossmann-fold domains"/>
    <property type="match status" value="1"/>
</dbReference>
<protein>
    <recommendedName>
        <fullName evidence="2">precorrin-2 dehydrogenase</fullName>
        <ecNumber evidence="2">1.3.1.76</ecNumber>
    </recommendedName>
</protein>
<dbReference type="PANTHER" id="PTHR35330:SF1">
    <property type="entry name" value="SIROHEME BIOSYNTHESIS PROTEIN MET8"/>
    <property type="match status" value="1"/>
</dbReference>
<dbReference type="Gene3D" id="3.40.50.720">
    <property type="entry name" value="NAD(P)-binding Rossmann-like Domain"/>
    <property type="match status" value="1"/>
</dbReference>
<dbReference type="EC" id="1.3.1.76" evidence="2"/>
<evidence type="ECO:0000313" key="8">
    <source>
        <dbReference type="Proteomes" id="UP000232196"/>
    </source>
</evidence>
<comment type="pathway">
    <text evidence="1">Porphyrin-containing compound metabolism; siroheme biosynthesis; sirohydrochlorin from precorrin-2: step 1/1.</text>
</comment>
<evidence type="ECO:0000256" key="6">
    <source>
        <dbReference type="ARBA" id="ARBA00047561"/>
    </source>
</evidence>
<dbReference type="GO" id="GO:0004325">
    <property type="term" value="F:ferrochelatase activity"/>
    <property type="evidence" value="ECO:0007669"/>
    <property type="project" value="InterPro"/>
</dbReference>